<proteinExistence type="predicted"/>
<sequence length="150" mass="16454">MASQKFTDTEIKKSIDELLEKTDHRTAACWAADCAERVLSYYEQYHPQDGRLRKAVQAAQRWGKGELPTRDAREAAFPAHAAAREATDEIAIAAAQAAGQAGATPHSIGHAVHASTYAVKAVALANDFDEAAIAEERNWQYACLKEWVRS</sequence>
<dbReference type="AlphaFoldDB" id="A0A1G8BZY2"/>
<dbReference type="OrthoDB" id="166981at2"/>
<evidence type="ECO:0000313" key="2">
    <source>
        <dbReference type="Proteomes" id="UP000509222"/>
    </source>
</evidence>
<accession>A0A1G8BZY2</accession>
<dbReference type="Proteomes" id="UP000509222">
    <property type="component" value="Chromosome"/>
</dbReference>
<reference evidence="2" key="1">
    <citation type="submission" date="2020-06" db="EMBL/GenBank/DDBJ databases">
        <title>Isolation of Planomicrobium glaciei.</title>
        <authorList>
            <person name="Malisova L."/>
            <person name="Safrankova R."/>
            <person name="Jakubu V."/>
            <person name="Spanelova P."/>
        </authorList>
    </citation>
    <scope>NUCLEOTIDE SEQUENCE [LARGE SCALE GENOMIC DNA]</scope>
    <source>
        <strain evidence="2">NRL-ATB46093</strain>
    </source>
</reference>
<organism evidence="1 2">
    <name type="scientific">Planococcus glaciei</name>
    <dbReference type="NCBI Taxonomy" id="459472"/>
    <lineage>
        <taxon>Bacteria</taxon>
        <taxon>Bacillati</taxon>
        <taxon>Bacillota</taxon>
        <taxon>Bacilli</taxon>
        <taxon>Bacillales</taxon>
        <taxon>Caryophanaceae</taxon>
        <taxon>Planococcus</taxon>
    </lineage>
</organism>
<name>A0A1G8BZY2_9BACL</name>
<dbReference type="STRING" id="459472.SAMN04487975_104168"/>
<evidence type="ECO:0000313" key="1">
    <source>
        <dbReference type="EMBL" id="QKX51188.1"/>
    </source>
</evidence>
<dbReference type="eggNOG" id="ENOG5032DKP">
    <property type="taxonomic scope" value="Bacteria"/>
</dbReference>
<gene>
    <name evidence="1" type="ORF">HF394_11625</name>
</gene>
<dbReference type="EMBL" id="CP051177">
    <property type="protein sequence ID" value="QKX51188.1"/>
    <property type="molecule type" value="Genomic_DNA"/>
</dbReference>
<dbReference type="RefSeq" id="WP_036803743.1">
    <property type="nucleotide sequence ID" value="NZ_CP051177.1"/>
</dbReference>
<dbReference type="Pfam" id="PF21805">
    <property type="entry name" value="Imm5_like"/>
    <property type="match status" value="1"/>
</dbReference>
<dbReference type="InterPro" id="IPR048667">
    <property type="entry name" value="Imm5-like"/>
</dbReference>
<keyword evidence="2" id="KW-1185">Reference proteome</keyword>
<protein>
    <submittedName>
        <fullName evidence="1">Uncharacterized protein</fullName>
    </submittedName>
</protein>